<evidence type="ECO:0000313" key="1">
    <source>
        <dbReference type="EMBL" id="MXU91002.1"/>
    </source>
</evidence>
<organism evidence="1">
    <name type="scientific">Ixodes ricinus</name>
    <name type="common">Common tick</name>
    <name type="synonym">Acarus ricinus</name>
    <dbReference type="NCBI Taxonomy" id="34613"/>
    <lineage>
        <taxon>Eukaryota</taxon>
        <taxon>Metazoa</taxon>
        <taxon>Ecdysozoa</taxon>
        <taxon>Arthropoda</taxon>
        <taxon>Chelicerata</taxon>
        <taxon>Arachnida</taxon>
        <taxon>Acari</taxon>
        <taxon>Parasitiformes</taxon>
        <taxon>Ixodida</taxon>
        <taxon>Ixodoidea</taxon>
        <taxon>Ixodidae</taxon>
        <taxon>Ixodinae</taxon>
        <taxon>Ixodes</taxon>
    </lineage>
</organism>
<name>A0A6B0UMT7_IXORI</name>
<reference evidence="1" key="1">
    <citation type="submission" date="2019-12" db="EMBL/GenBank/DDBJ databases">
        <title>An insight into the sialome of adult female Ixodes ricinus ticks feeding for 6 days.</title>
        <authorList>
            <person name="Perner J."/>
            <person name="Ribeiro J.M.C."/>
        </authorList>
    </citation>
    <scope>NUCLEOTIDE SEQUENCE</scope>
    <source>
        <strain evidence="1">Semi-engorged</strain>
        <tissue evidence="1">Salivary glands</tissue>
    </source>
</reference>
<sequence>MMFWKRCLRAWFSSDAISSSWVCLRSCSCAISRSSSVSRSSSAVLSCSGSSASSSSVSPFFENTSPMALLPLKSGSSMYSSTRELVAAAVAAALLPLLLPPPTLEAAILALPEGPSIPR</sequence>
<protein>
    <submittedName>
        <fullName evidence="1">Uncharacterized protein</fullName>
    </submittedName>
</protein>
<dbReference type="AlphaFoldDB" id="A0A6B0UMT7"/>
<proteinExistence type="predicted"/>
<dbReference type="EMBL" id="GIFC01008919">
    <property type="protein sequence ID" value="MXU91002.1"/>
    <property type="molecule type" value="Transcribed_RNA"/>
</dbReference>
<accession>A0A6B0UMT7</accession>